<dbReference type="GO" id="GO:0000155">
    <property type="term" value="F:phosphorelay sensor kinase activity"/>
    <property type="evidence" value="ECO:0007669"/>
    <property type="project" value="InterPro"/>
</dbReference>
<evidence type="ECO:0000256" key="6">
    <source>
        <dbReference type="ARBA" id="ARBA00023012"/>
    </source>
</evidence>
<evidence type="ECO:0000313" key="9">
    <source>
        <dbReference type="EMBL" id="SFV60991.1"/>
    </source>
</evidence>
<dbReference type="Pfam" id="PF02518">
    <property type="entry name" value="HATPase_c"/>
    <property type="match status" value="1"/>
</dbReference>
<name>A0A1W1C5L2_9ZZZZ</name>
<dbReference type="InterPro" id="IPR005467">
    <property type="entry name" value="His_kinase_dom"/>
</dbReference>
<dbReference type="PRINTS" id="PR00344">
    <property type="entry name" value="BCTRLSENSOR"/>
</dbReference>
<dbReference type="InterPro" id="IPR050351">
    <property type="entry name" value="BphY/WalK/GraS-like"/>
</dbReference>
<keyword evidence="7" id="KW-0472">Membrane</keyword>
<dbReference type="EMBL" id="FPHF01000058">
    <property type="protein sequence ID" value="SFV60991.1"/>
    <property type="molecule type" value="Genomic_DNA"/>
</dbReference>
<dbReference type="GO" id="GO:0004721">
    <property type="term" value="F:phosphoprotein phosphatase activity"/>
    <property type="evidence" value="ECO:0007669"/>
    <property type="project" value="TreeGrafter"/>
</dbReference>
<evidence type="ECO:0000256" key="1">
    <source>
        <dbReference type="ARBA" id="ARBA00000085"/>
    </source>
</evidence>
<dbReference type="PANTHER" id="PTHR45453:SF1">
    <property type="entry name" value="PHOSPHATE REGULON SENSOR PROTEIN PHOR"/>
    <property type="match status" value="1"/>
</dbReference>
<accession>A0A1W1C5L2</accession>
<keyword evidence="4" id="KW-0808">Transferase</keyword>
<keyword evidence="5 9" id="KW-0418">Kinase</keyword>
<dbReference type="Gene3D" id="1.10.287.130">
    <property type="match status" value="1"/>
</dbReference>
<dbReference type="EC" id="2.7.13.3" evidence="2"/>
<feature type="transmembrane region" description="Helical" evidence="7">
    <location>
        <begin position="12"/>
        <end position="32"/>
    </location>
</feature>
<dbReference type="SUPFAM" id="SSF47384">
    <property type="entry name" value="Homodimeric domain of signal transducing histidine kinase"/>
    <property type="match status" value="1"/>
</dbReference>
<feature type="transmembrane region" description="Helical" evidence="7">
    <location>
        <begin position="143"/>
        <end position="162"/>
    </location>
</feature>
<dbReference type="SMART" id="SM00387">
    <property type="entry name" value="HATPase_c"/>
    <property type="match status" value="1"/>
</dbReference>
<dbReference type="InterPro" id="IPR036890">
    <property type="entry name" value="HATPase_C_sf"/>
</dbReference>
<gene>
    <name evidence="9" type="ORF">MNB_SM-4-244</name>
</gene>
<comment type="catalytic activity">
    <reaction evidence="1">
        <text>ATP + protein L-histidine = ADP + protein N-phospho-L-histidine.</text>
        <dbReference type="EC" id="2.7.13.3"/>
    </reaction>
</comment>
<keyword evidence="3" id="KW-0597">Phosphoprotein</keyword>
<sequence>MIVDEQKFVTKYTCIYTFIISVILLAPLYLYVDYRISLQEIQQEMELKSIQSHIISSMDNFGNHPNDTFIFPNFSTSKSGLYKRNFAPIHTQISSELPSFSTGYFKSDSTRYLITALPHKKYFFSKYLITESQISFTHVFLEASFIAFGIIILIILLSFYILNSFSRPFKRVNEKLDDFIQESMHEINTPLSIINVNVDLFDEIHGKNKYFNRIKSATKLLATIYNDMDYLIKQNRVYYEDEIINLNEYLQERIIYFELIAQLKNISLSVECSVAVSIRFNTTKLQRIIDNTLSNAIKYSNKNTKVEVFLTQKDNDVELLIVDYGQGIQNPKKILERYYREDSYKSGFGIGMCIVKSIIDESDIDLYIDSELGKGSQFSYVFHASMIVKMKDQKDGLHLQNLE</sequence>
<reference evidence="9" key="1">
    <citation type="submission" date="2016-10" db="EMBL/GenBank/DDBJ databases">
        <authorList>
            <person name="de Groot N.N."/>
        </authorList>
    </citation>
    <scope>NUCLEOTIDE SEQUENCE</scope>
</reference>
<feature type="domain" description="Histidine kinase" evidence="8">
    <location>
        <begin position="182"/>
        <end position="386"/>
    </location>
</feature>
<dbReference type="GO" id="GO:0005886">
    <property type="term" value="C:plasma membrane"/>
    <property type="evidence" value="ECO:0007669"/>
    <property type="project" value="TreeGrafter"/>
</dbReference>
<evidence type="ECO:0000256" key="2">
    <source>
        <dbReference type="ARBA" id="ARBA00012438"/>
    </source>
</evidence>
<dbReference type="CDD" id="cd00082">
    <property type="entry name" value="HisKA"/>
    <property type="match status" value="1"/>
</dbReference>
<dbReference type="InterPro" id="IPR004358">
    <property type="entry name" value="Sig_transdc_His_kin-like_C"/>
</dbReference>
<dbReference type="AlphaFoldDB" id="A0A1W1C5L2"/>
<dbReference type="PANTHER" id="PTHR45453">
    <property type="entry name" value="PHOSPHATE REGULON SENSOR PROTEIN PHOR"/>
    <property type="match status" value="1"/>
</dbReference>
<keyword evidence="7" id="KW-0812">Transmembrane</keyword>
<dbReference type="InterPro" id="IPR036097">
    <property type="entry name" value="HisK_dim/P_sf"/>
</dbReference>
<dbReference type="Gene3D" id="3.30.565.10">
    <property type="entry name" value="Histidine kinase-like ATPase, C-terminal domain"/>
    <property type="match status" value="1"/>
</dbReference>
<evidence type="ECO:0000256" key="5">
    <source>
        <dbReference type="ARBA" id="ARBA00022777"/>
    </source>
</evidence>
<proteinExistence type="predicted"/>
<evidence type="ECO:0000256" key="3">
    <source>
        <dbReference type="ARBA" id="ARBA00022553"/>
    </source>
</evidence>
<evidence type="ECO:0000256" key="7">
    <source>
        <dbReference type="SAM" id="Phobius"/>
    </source>
</evidence>
<protein>
    <recommendedName>
        <fullName evidence="2">histidine kinase</fullName>
        <ecNumber evidence="2">2.7.13.3</ecNumber>
    </recommendedName>
</protein>
<evidence type="ECO:0000259" key="8">
    <source>
        <dbReference type="PROSITE" id="PS50109"/>
    </source>
</evidence>
<dbReference type="GO" id="GO:0016036">
    <property type="term" value="P:cellular response to phosphate starvation"/>
    <property type="evidence" value="ECO:0007669"/>
    <property type="project" value="TreeGrafter"/>
</dbReference>
<evidence type="ECO:0000256" key="4">
    <source>
        <dbReference type="ARBA" id="ARBA00022679"/>
    </source>
</evidence>
<dbReference type="SUPFAM" id="SSF55874">
    <property type="entry name" value="ATPase domain of HSP90 chaperone/DNA topoisomerase II/histidine kinase"/>
    <property type="match status" value="1"/>
</dbReference>
<dbReference type="InterPro" id="IPR003594">
    <property type="entry name" value="HATPase_dom"/>
</dbReference>
<keyword evidence="6" id="KW-0902">Two-component regulatory system</keyword>
<organism evidence="9">
    <name type="scientific">hydrothermal vent metagenome</name>
    <dbReference type="NCBI Taxonomy" id="652676"/>
    <lineage>
        <taxon>unclassified sequences</taxon>
        <taxon>metagenomes</taxon>
        <taxon>ecological metagenomes</taxon>
    </lineage>
</organism>
<keyword evidence="7" id="KW-1133">Transmembrane helix</keyword>
<dbReference type="InterPro" id="IPR003661">
    <property type="entry name" value="HisK_dim/P_dom"/>
</dbReference>
<dbReference type="PROSITE" id="PS50109">
    <property type="entry name" value="HIS_KIN"/>
    <property type="match status" value="1"/>
</dbReference>